<evidence type="ECO:0008006" key="4">
    <source>
        <dbReference type="Google" id="ProtNLM"/>
    </source>
</evidence>
<accession>A0ABP2Q5L1</accession>
<dbReference type="EMBL" id="AKAU01000011">
    <property type="protein sequence ID" value="EIN02964.1"/>
    <property type="molecule type" value="Genomic_DNA"/>
</dbReference>
<evidence type="ECO:0000313" key="2">
    <source>
        <dbReference type="EMBL" id="EIN02964.1"/>
    </source>
</evidence>
<name>A0ABP2Q5L1_9BURK</name>
<feature type="transmembrane region" description="Helical" evidence="1">
    <location>
        <begin position="12"/>
        <end position="33"/>
    </location>
</feature>
<keyword evidence="1" id="KW-0472">Membrane</keyword>
<keyword evidence="1" id="KW-0812">Transmembrane</keyword>
<keyword evidence="3" id="KW-1185">Reference proteome</keyword>
<evidence type="ECO:0000313" key="3">
    <source>
        <dbReference type="Proteomes" id="UP000004980"/>
    </source>
</evidence>
<sequence>MACDPQSGWVTAMQVGAAALSPIIAVVGGWIAWQQVRINRNKLKLDRFDKRFAVHEAAMTFAASVVVNGDLSLTALDEFLAQTRGARFLVSKAVADYLEELHLNAVKFRAVRRSLERVSIPDQERTEYGDRLTEMTEWFQKQLDVIPEKFAPFLSVDDI</sequence>
<dbReference type="RefSeq" id="WP_007576772.1">
    <property type="nucleotide sequence ID" value="NZ_AKAU01000011.1"/>
</dbReference>
<keyword evidence="1" id="KW-1133">Transmembrane helix</keyword>
<dbReference type="Proteomes" id="UP000004980">
    <property type="component" value="Unassembled WGS sequence"/>
</dbReference>
<gene>
    <name evidence="2" type="ORF">WQE_01040</name>
</gene>
<comment type="caution">
    <text evidence="2">The sequence shown here is derived from an EMBL/GenBank/DDBJ whole genome shotgun (WGS) entry which is preliminary data.</text>
</comment>
<evidence type="ECO:0000256" key="1">
    <source>
        <dbReference type="SAM" id="Phobius"/>
    </source>
</evidence>
<proteinExistence type="predicted"/>
<reference evidence="2 3" key="1">
    <citation type="journal article" date="2012" name="J. Bacteriol.">
        <title>Draft Genome Sequence of the Soil Bacterium Burkholderia terrae Strain BS001, Which Interacts with Fungal Surface Structures.</title>
        <authorList>
            <person name="Nazir R."/>
            <person name="Hansen M.A."/>
            <person name="Sorensen S."/>
            <person name="van Elsas J.D."/>
        </authorList>
    </citation>
    <scope>NUCLEOTIDE SEQUENCE [LARGE SCALE GENOMIC DNA]</scope>
    <source>
        <strain evidence="2 3">BS001</strain>
    </source>
</reference>
<organism evidence="2 3">
    <name type="scientific">Paraburkholderia hospita</name>
    <dbReference type="NCBI Taxonomy" id="169430"/>
    <lineage>
        <taxon>Bacteria</taxon>
        <taxon>Pseudomonadati</taxon>
        <taxon>Pseudomonadota</taxon>
        <taxon>Betaproteobacteria</taxon>
        <taxon>Burkholderiales</taxon>
        <taxon>Burkholderiaceae</taxon>
        <taxon>Paraburkholderia</taxon>
    </lineage>
</organism>
<dbReference type="GeneID" id="55534051"/>
<protein>
    <recommendedName>
        <fullName evidence="4">DUF4760 domain-containing protein</fullName>
    </recommendedName>
</protein>